<dbReference type="AlphaFoldDB" id="A0A9W9G323"/>
<dbReference type="SUPFAM" id="SSF50494">
    <property type="entry name" value="Trypsin-like serine proteases"/>
    <property type="match status" value="1"/>
</dbReference>
<keyword evidence="1" id="KW-0732">Signal</keyword>
<dbReference type="InterPro" id="IPR009003">
    <property type="entry name" value="Peptidase_S1_PA"/>
</dbReference>
<protein>
    <submittedName>
        <fullName evidence="3">Uncharacterized protein</fullName>
    </submittedName>
</protein>
<sequence length="367" mass="39369">MDAPIEIKSLVQQPPFKTEGTEVRIQVPALDIPLDDDNRPNLKHENGRLRVSVDVGADGLNVISPFPTPTPVPLDVKLVAQSHPDDKELDGLLPPGSQCSFTPNEAPLTHVNLDGSKKRKDVDPGAIIFDSDDRILFQDTRYPWGIVGKVRTAGGWGSGVMIGPRHVLTASSIINWNSDGRGTIGWATFTPGYYDGQGPWGTFAVTDIVYYEKVSGDVTDQETAFDYVVLVFGPPIGNSIGYAGIKIYEGAWNKLPSWQCVGYAQDRARGERPLYQGGAVISSLQSFTLNGNTGYVLGHFNDFTPGMGGAPAWGFFRDSAGPKVVGVGSTIGSTAVERPSGSTNGDNEYAGGPALNRLVSQARTKYP</sequence>
<feature type="region of interest" description="Disordered" evidence="2">
    <location>
        <begin position="335"/>
        <end position="354"/>
    </location>
</feature>
<dbReference type="EMBL" id="JAPQKI010000002">
    <property type="protein sequence ID" value="KAJ5110392.1"/>
    <property type="molecule type" value="Genomic_DNA"/>
</dbReference>
<name>A0A9W9G323_9EURO</name>
<dbReference type="GeneID" id="81352400"/>
<organism evidence="3 4">
    <name type="scientific">Penicillium argentinense</name>
    <dbReference type="NCBI Taxonomy" id="1131581"/>
    <lineage>
        <taxon>Eukaryota</taxon>
        <taxon>Fungi</taxon>
        <taxon>Dikarya</taxon>
        <taxon>Ascomycota</taxon>
        <taxon>Pezizomycotina</taxon>
        <taxon>Eurotiomycetes</taxon>
        <taxon>Eurotiomycetidae</taxon>
        <taxon>Eurotiales</taxon>
        <taxon>Aspergillaceae</taxon>
        <taxon>Penicillium</taxon>
    </lineage>
</organism>
<evidence type="ECO:0000256" key="1">
    <source>
        <dbReference type="ARBA" id="ARBA00022729"/>
    </source>
</evidence>
<evidence type="ECO:0000313" key="3">
    <source>
        <dbReference type="EMBL" id="KAJ5110392.1"/>
    </source>
</evidence>
<proteinExistence type="predicted"/>
<dbReference type="InterPro" id="IPR050966">
    <property type="entry name" value="Glutamyl_endopeptidase"/>
</dbReference>
<dbReference type="Gene3D" id="2.40.10.10">
    <property type="entry name" value="Trypsin-like serine proteases"/>
    <property type="match status" value="2"/>
</dbReference>
<comment type="caution">
    <text evidence="3">The sequence shown here is derived from an EMBL/GenBank/DDBJ whole genome shotgun (WGS) entry which is preliminary data.</text>
</comment>
<dbReference type="PANTHER" id="PTHR15462">
    <property type="entry name" value="SERINE PROTEASE"/>
    <property type="match status" value="1"/>
</dbReference>
<evidence type="ECO:0000313" key="4">
    <source>
        <dbReference type="Proteomes" id="UP001149074"/>
    </source>
</evidence>
<dbReference type="InterPro" id="IPR043504">
    <property type="entry name" value="Peptidase_S1_PA_chymotrypsin"/>
</dbReference>
<dbReference type="PANTHER" id="PTHR15462:SF8">
    <property type="entry name" value="SERINE PROTEASE"/>
    <property type="match status" value="1"/>
</dbReference>
<evidence type="ECO:0000256" key="2">
    <source>
        <dbReference type="SAM" id="MobiDB-lite"/>
    </source>
</evidence>
<gene>
    <name evidence="3" type="ORF">N7532_000927</name>
</gene>
<accession>A0A9W9G323</accession>
<reference evidence="3" key="2">
    <citation type="journal article" date="2023" name="IMA Fungus">
        <title>Comparative genomic study of the Penicillium genus elucidates a diverse pangenome and 15 lateral gene transfer events.</title>
        <authorList>
            <person name="Petersen C."/>
            <person name="Sorensen T."/>
            <person name="Nielsen M.R."/>
            <person name="Sondergaard T.E."/>
            <person name="Sorensen J.L."/>
            <person name="Fitzpatrick D.A."/>
            <person name="Frisvad J.C."/>
            <person name="Nielsen K.L."/>
        </authorList>
    </citation>
    <scope>NUCLEOTIDE SEQUENCE</scope>
    <source>
        <strain evidence="3">IBT 30761</strain>
    </source>
</reference>
<dbReference type="RefSeq" id="XP_056478462.1">
    <property type="nucleotide sequence ID" value="XM_056613421.1"/>
</dbReference>
<keyword evidence="4" id="KW-1185">Reference proteome</keyword>
<reference evidence="3" key="1">
    <citation type="submission" date="2022-11" db="EMBL/GenBank/DDBJ databases">
        <authorList>
            <person name="Petersen C."/>
        </authorList>
    </citation>
    <scope>NUCLEOTIDE SEQUENCE</scope>
    <source>
        <strain evidence="3">IBT 30761</strain>
    </source>
</reference>
<dbReference type="Proteomes" id="UP001149074">
    <property type="component" value="Unassembled WGS sequence"/>
</dbReference>
<dbReference type="OrthoDB" id="10037376at2759"/>